<keyword evidence="5" id="KW-0325">Glycoprotein</keyword>
<accession>A0A2G9NWM2</accession>
<dbReference type="PANTHER" id="PTHR24061">
    <property type="entry name" value="CALCIUM-SENSING RECEPTOR-RELATED"/>
    <property type="match status" value="1"/>
</dbReference>
<evidence type="ECO:0000313" key="9">
    <source>
        <dbReference type="Proteomes" id="UP000228934"/>
    </source>
</evidence>
<dbReference type="OrthoDB" id="5984008at2759"/>
<dbReference type="AlphaFoldDB" id="A0A2G9NWM2"/>
<evidence type="ECO:0000256" key="6">
    <source>
        <dbReference type="SAM" id="Phobius"/>
    </source>
</evidence>
<dbReference type="Proteomes" id="UP000228934">
    <property type="component" value="Unassembled WGS sequence"/>
</dbReference>
<evidence type="ECO:0000256" key="4">
    <source>
        <dbReference type="ARBA" id="ARBA00023136"/>
    </source>
</evidence>
<evidence type="ECO:0000259" key="7">
    <source>
        <dbReference type="PROSITE" id="PS50259"/>
    </source>
</evidence>
<keyword evidence="3 6" id="KW-1133">Transmembrane helix</keyword>
<dbReference type="Pfam" id="PF00003">
    <property type="entry name" value="7tm_3"/>
    <property type="match status" value="1"/>
</dbReference>
<dbReference type="GO" id="GO:0005886">
    <property type="term" value="C:plasma membrane"/>
    <property type="evidence" value="ECO:0007669"/>
    <property type="project" value="TreeGrafter"/>
</dbReference>
<feature type="transmembrane region" description="Helical" evidence="6">
    <location>
        <begin position="98"/>
        <end position="121"/>
    </location>
</feature>
<keyword evidence="4 6" id="KW-0472">Membrane</keyword>
<comment type="subcellular location">
    <subcellularLocation>
        <location evidence="1">Membrane</location>
        <topology evidence="1">Multi-pass membrane protein</topology>
    </subcellularLocation>
</comment>
<dbReference type="EMBL" id="KV922899">
    <property type="protein sequence ID" value="PIN95473.1"/>
    <property type="molecule type" value="Genomic_DNA"/>
</dbReference>
<feature type="transmembrane region" description="Helical" evidence="6">
    <location>
        <begin position="289"/>
        <end position="313"/>
    </location>
</feature>
<gene>
    <name evidence="8" type="ORF">AB205_0168210</name>
</gene>
<evidence type="ECO:0000256" key="3">
    <source>
        <dbReference type="ARBA" id="ARBA00022989"/>
    </source>
</evidence>
<dbReference type="InterPro" id="IPR038550">
    <property type="entry name" value="GPCR_3_9-Cys_sf"/>
</dbReference>
<evidence type="ECO:0000256" key="1">
    <source>
        <dbReference type="ARBA" id="ARBA00004141"/>
    </source>
</evidence>
<proteinExistence type="predicted"/>
<dbReference type="InterPro" id="IPR017978">
    <property type="entry name" value="GPCR_3_C"/>
</dbReference>
<dbReference type="PRINTS" id="PR00248">
    <property type="entry name" value="GPCRMGR"/>
</dbReference>
<protein>
    <recommendedName>
        <fullName evidence="7">G-protein coupled receptors family 3 profile domain-containing protein</fullName>
    </recommendedName>
</protein>
<name>A0A2G9NWM2_AQUCT</name>
<organism evidence="8 9">
    <name type="scientific">Aquarana catesbeiana</name>
    <name type="common">American bullfrog</name>
    <name type="synonym">Rana catesbeiana</name>
    <dbReference type="NCBI Taxonomy" id="8400"/>
    <lineage>
        <taxon>Eukaryota</taxon>
        <taxon>Metazoa</taxon>
        <taxon>Chordata</taxon>
        <taxon>Craniata</taxon>
        <taxon>Vertebrata</taxon>
        <taxon>Euteleostomi</taxon>
        <taxon>Amphibia</taxon>
        <taxon>Batrachia</taxon>
        <taxon>Anura</taxon>
        <taxon>Neobatrachia</taxon>
        <taxon>Ranoidea</taxon>
        <taxon>Ranidae</taxon>
        <taxon>Aquarana</taxon>
    </lineage>
</organism>
<feature type="transmembrane region" description="Helical" evidence="6">
    <location>
        <begin position="133"/>
        <end position="160"/>
    </location>
</feature>
<feature type="transmembrane region" description="Helical" evidence="6">
    <location>
        <begin position="65"/>
        <end position="86"/>
    </location>
</feature>
<feature type="transmembrane region" description="Helical" evidence="6">
    <location>
        <begin position="257"/>
        <end position="277"/>
    </location>
</feature>
<keyword evidence="9" id="KW-1185">Reference proteome</keyword>
<reference evidence="9" key="1">
    <citation type="journal article" date="2017" name="Nat. Commun.">
        <title>The North American bullfrog draft genome provides insight into hormonal regulation of long noncoding RNA.</title>
        <authorList>
            <person name="Hammond S.A."/>
            <person name="Warren R.L."/>
            <person name="Vandervalk B.P."/>
            <person name="Kucuk E."/>
            <person name="Khan H."/>
            <person name="Gibb E.A."/>
            <person name="Pandoh P."/>
            <person name="Kirk H."/>
            <person name="Zhao Y."/>
            <person name="Jones M."/>
            <person name="Mungall A.J."/>
            <person name="Coope R."/>
            <person name="Pleasance S."/>
            <person name="Moore R.A."/>
            <person name="Holt R.A."/>
            <person name="Round J.M."/>
            <person name="Ohora S."/>
            <person name="Walle B.V."/>
            <person name="Veldhoen N."/>
            <person name="Helbing C.C."/>
            <person name="Birol I."/>
        </authorList>
    </citation>
    <scope>NUCLEOTIDE SEQUENCE [LARGE SCALE GENOMIC DNA]</scope>
</reference>
<keyword evidence="2 6" id="KW-0812">Transmembrane</keyword>
<feature type="transmembrane region" description="Helical" evidence="6">
    <location>
        <begin position="222"/>
        <end position="245"/>
    </location>
</feature>
<dbReference type="InterPro" id="IPR000337">
    <property type="entry name" value="GPCR_3"/>
</dbReference>
<dbReference type="InterPro" id="IPR000068">
    <property type="entry name" value="GPCR_3_Ca_sens_rcpt-rel"/>
</dbReference>
<evidence type="ECO:0000256" key="2">
    <source>
        <dbReference type="ARBA" id="ARBA00022692"/>
    </source>
</evidence>
<dbReference type="PROSITE" id="PS50259">
    <property type="entry name" value="G_PROTEIN_RECEP_F3_4"/>
    <property type="match status" value="1"/>
</dbReference>
<sequence>MSTRGDCFVKSSCRIFSLMSNNLGLIELDSVDCFKCPWDHWPNSQKSLCLPKTIEFLSYEDPLGATLAMTAIISTLVPSAMLRLFVKYKTSPIVKANNYNLSCLLLLSLTLCFFCSLAFIGPPQKETCLLRHSAFGMIFTLCISCILAKTIMVVFAFMATKPGSKLRRWTSPWVSFLIISICSLLQLILCISWQSLAPPFPELSTRYQLRFISFECNEGSVIAFWAMLGYLSLLAFISFLVAFLARRLPDSFNEAQYITFSMLAFLSVWIAFIPAYLSAQGKYTVAMEIFAILSSSWALLICMFFPKCFIILYRPDMNSREYLMRKPYLAHQ</sequence>
<dbReference type="GO" id="GO:0004930">
    <property type="term" value="F:G protein-coupled receptor activity"/>
    <property type="evidence" value="ECO:0007669"/>
    <property type="project" value="InterPro"/>
</dbReference>
<evidence type="ECO:0000256" key="5">
    <source>
        <dbReference type="ARBA" id="ARBA00023180"/>
    </source>
</evidence>
<evidence type="ECO:0000313" key="8">
    <source>
        <dbReference type="EMBL" id="PIN95473.1"/>
    </source>
</evidence>
<feature type="domain" description="G-protein coupled receptors family 3 profile" evidence="7">
    <location>
        <begin position="63"/>
        <end position="327"/>
    </location>
</feature>
<dbReference type="PANTHER" id="PTHR24061:SF0">
    <property type="entry name" value="C-FAMILY ODORANT RECEPTOR OLFCT1"/>
    <property type="match status" value="1"/>
</dbReference>
<feature type="transmembrane region" description="Helical" evidence="6">
    <location>
        <begin position="172"/>
        <end position="196"/>
    </location>
</feature>
<dbReference type="Gene3D" id="2.10.50.30">
    <property type="entry name" value="GPCR, family 3, nine cysteines domain"/>
    <property type="match status" value="1"/>
</dbReference>